<protein>
    <recommendedName>
        <fullName evidence="2">CT398-like coiled coil hairpin domain-containing protein</fullName>
    </recommendedName>
</protein>
<evidence type="ECO:0000313" key="4">
    <source>
        <dbReference type="Proteomes" id="UP001487305"/>
    </source>
</evidence>
<dbReference type="Pfam" id="PF24481">
    <property type="entry name" value="CT398_CC"/>
    <property type="match status" value="1"/>
</dbReference>
<dbReference type="RefSeq" id="WP_102374819.1">
    <property type="nucleotide sequence ID" value="NZ_DBFADM010000042.1"/>
</dbReference>
<evidence type="ECO:0000256" key="1">
    <source>
        <dbReference type="SAM" id="Coils"/>
    </source>
</evidence>
<reference evidence="3 4" key="1">
    <citation type="submission" date="2024-04" db="EMBL/GenBank/DDBJ databases">
        <title>Human intestinal bacterial collection.</title>
        <authorList>
            <person name="Pauvert C."/>
            <person name="Hitch T.C.A."/>
            <person name="Clavel T."/>
        </authorList>
    </citation>
    <scope>NUCLEOTIDE SEQUENCE [LARGE SCALE GENOMIC DNA]</scope>
    <source>
        <strain evidence="3 4">CLA-KB-H42</strain>
    </source>
</reference>
<dbReference type="EMBL" id="JBBNOP010000003">
    <property type="protein sequence ID" value="MEQ3362315.1"/>
    <property type="molecule type" value="Genomic_DNA"/>
</dbReference>
<feature type="domain" description="CT398-like coiled coil hairpin" evidence="2">
    <location>
        <begin position="14"/>
        <end position="193"/>
    </location>
</feature>
<keyword evidence="1" id="KW-0175">Coiled coil</keyword>
<gene>
    <name evidence="3" type="ORF">AAA083_04915</name>
</gene>
<dbReference type="InterPro" id="IPR056003">
    <property type="entry name" value="CT398_CC_hairpin"/>
</dbReference>
<keyword evidence="4" id="KW-1185">Reference proteome</keyword>
<proteinExistence type="predicted"/>
<organism evidence="3 4">
    <name type="scientific">Raoultibacter massiliensis</name>
    <dbReference type="NCBI Taxonomy" id="1852371"/>
    <lineage>
        <taxon>Bacteria</taxon>
        <taxon>Bacillati</taxon>
        <taxon>Actinomycetota</taxon>
        <taxon>Coriobacteriia</taxon>
        <taxon>Eggerthellales</taxon>
        <taxon>Eggerthellaceae</taxon>
        <taxon>Raoultibacter</taxon>
    </lineage>
</organism>
<comment type="caution">
    <text evidence="3">The sequence shown here is derived from an EMBL/GenBank/DDBJ whole genome shotgun (WGS) entry which is preliminary data.</text>
</comment>
<name>A0ABV1JBU2_9ACTN</name>
<evidence type="ECO:0000259" key="2">
    <source>
        <dbReference type="Pfam" id="PF24481"/>
    </source>
</evidence>
<dbReference type="Gene3D" id="1.10.287.1490">
    <property type="match status" value="1"/>
</dbReference>
<dbReference type="Proteomes" id="UP001487305">
    <property type="component" value="Unassembled WGS sequence"/>
</dbReference>
<feature type="coiled-coil region" evidence="1">
    <location>
        <begin position="40"/>
        <end position="67"/>
    </location>
</feature>
<accession>A0ABV1JBU2</accession>
<evidence type="ECO:0000313" key="3">
    <source>
        <dbReference type="EMBL" id="MEQ3362315.1"/>
    </source>
</evidence>
<sequence length="240" mass="25999">MKADTKDLATLLNMQHIDMELIRARKKLAELPQRAQILEIRTKKQAVEEKQAKIAAMKKEADLAVARIKDEDGRLAARQAETQEKIDGSRGDYRSVEALTKDLGGIAKRRTTLEEDLSEANAKLVQISEVQSQITDALEKIVKQENVYVASFQKEGGGLGSGIASAEKKRSELAAALPADLLAEYEKIASRSGGIALARLVNGSCSVCRAAITEGKLLQVQAEAPLSTCPACKRMLVVGE</sequence>